<evidence type="ECO:0000313" key="5">
    <source>
        <dbReference type="EMBL" id="KAJ3647261.1"/>
    </source>
</evidence>
<keyword evidence="2" id="KW-0732">Signal</keyword>
<dbReference type="AlphaFoldDB" id="A0AA38I334"/>
<proteinExistence type="predicted"/>
<keyword evidence="6" id="KW-1185">Reference proteome</keyword>
<dbReference type="Proteomes" id="UP001168821">
    <property type="component" value="Unassembled WGS sequence"/>
</dbReference>
<keyword evidence="3" id="KW-0677">Repeat</keyword>
<dbReference type="InterPro" id="IPR001611">
    <property type="entry name" value="Leu-rich_rpt"/>
</dbReference>
<evidence type="ECO:0000256" key="3">
    <source>
        <dbReference type="ARBA" id="ARBA00022737"/>
    </source>
</evidence>
<accession>A0AA38I334</accession>
<comment type="caution">
    <text evidence="5">The sequence shown here is derived from an EMBL/GenBank/DDBJ whole genome shotgun (WGS) entry which is preliminary data.</text>
</comment>
<dbReference type="PANTHER" id="PTHR24369:SF210">
    <property type="entry name" value="CHAOPTIN-RELATED"/>
    <property type="match status" value="1"/>
</dbReference>
<dbReference type="PROSITE" id="PS51450">
    <property type="entry name" value="LRR"/>
    <property type="match status" value="2"/>
</dbReference>
<evidence type="ECO:0000313" key="6">
    <source>
        <dbReference type="Proteomes" id="UP001168821"/>
    </source>
</evidence>
<evidence type="ECO:0000256" key="1">
    <source>
        <dbReference type="ARBA" id="ARBA00022614"/>
    </source>
</evidence>
<reference evidence="5" key="1">
    <citation type="journal article" date="2023" name="G3 (Bethesda)">
        <title>Whole genome assemblies of Zophobas morio and Tenebrio molitor.</title>
        <authorList>
            <person name="Kaur S."/>
            <person name="Stinson S.A."/>
            <person name="diCenzo G.C."/>
        </authorList>
    </citation>
    <scope>NUCLEOTIDE SEQUENCE</scope>
    <source>
        <strain evidence="5">QUZm001</strain>
    </source>
</reference>
<evidence type="ECO:0000256" key="2">
    <source>
        <dbReference type="ARBA" id="ARBA00022729"/>
    </source>
</evidence>
<dbReference type="SUPFAM" id="SSF52058">
    <property type="entry name" value="L domain-like"/>
    <property type="match status" value="1"/>
</dbReference>
<dbReference type="PANTHER" id="PTHR24369">
    <property type="entry name" value="ANTIGEN BSP, PUTATIVE-RELATED"/>
    <property type="match status" value="1"/>
</dbReference>
<gene>
    <name evidence="5" type="ORF">Zmor_024788</name>
</gene>
<feature type="region of interest" description="Disordered" evidence="4">
    <location>
        <begin position="216"/>
        <end position="239"/>
    </location>
</feature>
<protein>
    <submittedName>
        <fullName evidence="5">Uncharacterized protein</fullName>
    </submittedName>
</protein>
<name>A0AA38I334_9CUCU</name>
<dbReference type="InterPro" id="IPR032675">
    <property type="entry name" value="LRR_dom_sf"/>
</dbReference>
<feature type="compositionally biased region" description="Polar residues" evidence="4">
    <location>
        <begin position="221"/>
        <end position="239"/>
    </location>
</feature>
<dbReference type="SMART" id="SM00369">
    <property type="entry name" value="LRR_TYP"/>
    <property type="match status" value="7"/>
</dbReference>
<dbReference type="EMBL" id="JALNTZ010000007">
    <property type="protein sequence ID" value="KAJ3647261.1"/>
    <property type="molecule type" value="Genomic_DNA"/>
</dbReference>
<organism evidence="5 6">
    <name type="scientific">Zophobas morio</name>
    <dbReference type="NCBI Taxonomy" id="2755281"/>
    <lineage>
        <taxon>Eukaryota</taxon>
        <taxon>Metazoa</taxon>
        <taxon>Ecdysozoa</taxon>
        <taxon>Arthropoda</taxon>
        <taxon>Hexapoda</taxon>
        <taxon>Insecta</taxon>
        <taxon>Pterygota</taxon>
        <taxon>Neoptera</taxon>
        <taxon>Endopterygota</taxon>
        <taxon>Coleoptera</taxon>
        <taxon>Polyphaga</taxon>
        <taxon>Cucujiformia</taxon>
        <taxon>Tenebrionidae</taxon>
        <taxon>Zophobas</taxon>
    </lineage>
</organism>
<sequence>MSCRCKVVITAVSLPSNSLNYDLFGKICSRHRSRVEQLQINDAELESIDDEIFQNYPNLKSVNLGGNQMKLNFSDKAEGITELDISFNEIVLLRSSTFNSLRFLKVLNMSFNRLEEINDLFVKLHELEELYLNNNRLTIVRYSDFNRLQKLRILNLAHNSLAFFDGQLILPSLQELYLNNNKLVNLRRYDFRNVPSLRVLSLAGNLISLIDETRGRGKFQDPQTTESSSRNNQRGDNSKSPSAGFFFFTIPQNGQNFNNNTPFDFTNQNNKYFNLGHNFLRSNQQKTQNVNSNFNFLQILNESILENQRTLVKNQQNFASYLTGKNYESDQLMVGPQKASKESFLNAWTKLQDLNLAENKITFFPDDFFDNLVELRKLNVSHNELTTFDLMKITRSTKLTLLDIKRNRLNGLNLELFKDKWPVLKVIDLDLNLVNCDESLDILDYFKGSGIVLKGCLSTGCCGRIFGPE</sequence>
<dbReference type="Gene3D" id="3.80.10.10">
    <property type="entry name" value="Ribonuclease Inhibitor"/>
    <property type="match status" value="4"/>
</dbReference>
<dbReference type="InterPro" id="IPR003591">
    <property type="entry name" value="Leu-rich_rpt_typical-subtyp"/>
</dbReference>
<dbReference type="GO" id="GO:0005886">
    <property type="term" value="C:plasma membrane"/>
    <property type="evidence" value="ECO:0007669"/>
    <property type="project" value="TreeGrafter"/>
</dbReference>
<dbReference type="Pfam" id="PF13855">
    <property type="entry name" value="LRR_8"/>
    <property type="match status" value="3"/>
</dbReference>
<dbReference type="InterPro" id="IPR050541">
    <property type="entry name" value="LRR_TM_domain-containing"/>
</dbReference>
<keyword evidence="1" id="KW-0433">Leucine-rich repeat</keyword>
<evidence type="ECO:0000256" key="4">
    <source>
        <dbReference type="SAM" id="MobiDB-lite"/>
    </source>
</evidence>